<comment type="catalytic activity">
    <reaction evidence="1 9">
        <text>S-adenosyl-L-methionine + a thiopurine = S-adenosyl-L-homocysteine + a thiopurine S-methylether.</text>
        <dbReference type="EC" id="2.1.1.67"/>
    </reaction>
</comment>
<protein>
    <recommendedName>
        <fullName evidence="4 9">Thiopurine S-methyltransferase</fullName>
        <ecNumber evidence="4 9">2.1.1.67</ecNumber>
    </recommendedName>
    <alternativeName>
        <fullName evidence="9">Thiopurine methyltransferase</fullName>
    </alternativeName>
</protein>
<evidence type="ECO:0000256" key="4">
    <source>
        <dbReference type="ARBA" id="ARBA00011905"/>
    </source>
</evidence>
<dbReference type="AlphaFoldDB" id="A0A1H2QUP3"/>
<dbReference type="HAMAP" id="MF_00812">
    <property type="entry name" value="Thiopur_methtran"/>
    <property type="match status" value="1"/>
</dbReference>
<dbReference type="FunFam" id="3.40.50.150:FF:000101">
    <property type="entry name" value="Thiopurine S-methyltransferase"/>
    <property type="match status" value="1"/>
</dbReference>
<comment type="subcellular location">
    <subcellularLocation>
        <location evidence="2 9">Cytoplasm</location>
    </subcellularLocation>
</comment>
<dbReference type="Gene3D" id="3.40.50.150">
    <property type="entry name" value="Vaccinia Virus protein VP39"/>
    <property type="match status" value="1"/>
</dbReference>
<evidence type="ECO:0000256" key="3">
    <source>
        <dbReference type="ARBA" id="ARBA00008145"/>
    </source>
</evidence>
<dbReference type="RefSeq" id="WP_074664965.1">
    <property type="nucleotide sequence ID" value="NZ_FNNH01000003.1"/>
</dbReference>
<dbReference type="Proteomes" id="UP000183454">
    <property type="component" value="Unassembled WGS sequence"/>
</dbReference>
<evidence type="ECO:0000256" key="8">
    <source>
        <dbReference type="ARBA" id="ARBA00022691"/>
    </source>
</evidence>
<dbReference type="EMBL" id="FNNH01000003">
    <property type="protein sequence ID" value="SDW10638.1"/>
    <property type="molecule type" value="Genomic_DNA"/>
</dbReference>
<dbReference type="GO" id="GO:0008119">
    <property type="term" value="F:thiopurine S-methyltransferase activity"/>
    <property type="evidence" value="ECO:0007669"/>
    <property type="project" value="UniProtKB-UniRule"/>
</dbReference>
<reference evidence="10 11" key="1">
    <citation type="submission" date="2016-10" db="EMBL/GenBank/DDBJ databases">
        <authorList>
            <person name="de Groot N.N."/>
        </authorList>
    </citation>
    <scope>NUCLEOTIDE SEQUENCE [LARGE SCALE GENOMIC DNA]</scope>
    <source>
        <strain evidence="10 11">Nm110</strain>
    </source>
</reference>
<evidence type="ECO:0000313" key="10">
    <source>
        <dbReference type="EMBL" id="SDW10638.1"/>
    </source>
</evidence>
<gene>
    <name evidence="9" type="primary">tpm</name>
    <name evidence="10" type="ORF">SAMN05421882_100325</name>
</gene>
<comment type="similarity">
    <text evidence="3 9">Belongs to the class I-like SAM-binding methyltransferase superfamily. TPMT family.</text>
</comment>
<feature type="binding site" evidence="9">
    <location>
        <position position="10"/>
    </location>
    <ligand>
        <name>S-adenosyl-L-methionine</name>
        <dbReference type="ChEBI" id="CHEBI:59789"/>
    </ligand>
</feature>
<feature type="binding site" evidence="9">
    <location>
        <position position="123"/>
    </location>
    <ligand>
        <name>S-adenosyl-L-methionine</name>
        <dbReference type="ChEBI" id="CHEBI:59789"/>
    </ligand>
</feature>
<dbReference type="NCBIfam" id="TIGR03840">
    <property type="entry name" value="TMPT_Se_Te"/>
    <property type="match status" value="1"/>
</dbReference>
<feature type="binding site" evidence="9">
    <location>
        <position position="66"/>
    </location>
    <ligand>
        <name>S-adenosyl-L-methionine</name>
        <dbReference type="ChEBI" id="CHEBI:59789"/>
    </ligand>
</feature>
<keyword evidence="8 9" id="KW-0949">S-adenosyl-L-methionine</keyword>
<dbReference type="GO" id="GO:0010038">
    <property type="term" value="P:response to metal ion"/>
    <property type="evidence" value="ECO:0007669"/>
    <property type="project" value="InterPro"/>
</dbReference>
<dbReference type="InterPro" id="IPR022474">
    <property type="entry name" value="Thiopur_S-MeTfrase_Se/Te_detox"/>
</dbReference>
<dbReference type="InterPro" id="IPR025835">
    <property type="entry name" value="Thiopurine_S-MeTrfase"/>
</dbReference>
<dbReference type="PROSITE" id="PS51585">
    <property type="entry name" value="SAM_MT_TPMT"/>
    <property type="match status" value="1"/>
</dbReference>
<evidence type="ECO:0000313" key="11">
    <source>
        <dbReference type="Proteomes" id="UP000183454"/>
    </source>
</evidence>
<evidence type="ECO:0000256" key="6">
    <source>
        <dbReference type="ARBA" id="ARBA00022603"/>
    </source>
</evidence>
<keyword evidence="5 9" id="KW-0963">Cytoplasm</keyword>
<dbReference type="GO" id="GO:0032259">
    <property type="term" value="P:methylation"/>
    <property type="evidence" value="ECO:0007669"/>
    <property type="project" value="UniProtKB-KW"/>
</dbReference>
<dbReference type="InterPro" id="IPR029063">
    <property type="entry name" value="SAM-dependent_MTases_sf"/>
</dbReference>
<dbReference type="NCBIfam" id="NF009732">
    <property type="entry name" value="PRK13255.1"/>
    <property type="match status" value="1"/>
</dbReference>
<organism evidence="10 11">
    <name type="scientific">Nitrosomonas communis</name>
    <dbReference type="NCBI Taxonomy" id="44574"/>
    <lineage>
        <taxon>Bacteria</taxon>
        <taxon>Pseudomonadati</taxon>
        <taxon>Pseudomonadota</taxon>
        <taxon>Betaproteobacteria</taxon>
        <taxon>Nitrosomonadales</taxon>
        <taxon>Nitrosomonadaceae</taxon>
        <taxon>Nitrosomonas</taxon>
    </lineage>
</organism>
<feature type="binding site" evidence="9">
    <location>
        <position position="45"/>
    </location>
    <ligand>
        <name>S-adenosyl-L-methionine</name>
        <dbReference type="ChEBI" id="CHEBI:59789"/>
    </ligand>
</feature>
<dbReference type="Pfam" id="PF05724">
    <property type="entry name" value="TPMT"/>
    <property type="match status" value="1"/>
</dbReference>
<keyword evidence="6 9" id="KW-0489">Methyltransferase</keyword>
<dbReference type="PIRSF" id="PIRSF023956">
    <property type="entry name" value="Thiopurine_S-methyltransferase"/>
    <property type="match status" value="1"/>
</dbReference>
<proteinExistence type="inferred from homology"/>
<evidence type="ECO:0000256" key="1">
    <source>
        <dbReference type="ARBA" id="ARBA00000903"/>
    </source>
</evidence>
<evidence type="ECO:0000256" key="2">
    <source>
        <dbReference type="ARBA" id="ARBA00004496"/>
    </source>
</evidence>
<evidence type="ECO:0000256" key="7">
    <source>
        <dbReference type="ARBA" id="ARBA00022679"/>
    </source>
</evidence>
<accession>A0A1H2QUP3</accession>
<dbReference type="PANTHER" id="PTHR10259">
    <property type="entry name" value="THIOPURINE S-METHYLTRANSFERASE"/>
    <property type="match status" value="1"/>
</dbReference>
<evidence type="ECO:0000256" key="5">
    <source>
        <dbReference type="ARBA" id="ARBA00022490"/>
    </source>
</evidence>
<name>A0A1H2QUP3_9PROT</name>
<dbReference type="SUPFAM" id="SSF53335">
    <property type="entry name" value="S-adenosyl-L-methionine-dependent methyltransferases"/>
    <property type="match status" value="1"/>
</dbReference>
<dbReference type="GO" id="GO:0005737">
    <property type="term" value="C:cytoplasm"/>
    <property type="evidence" value="ECO:0007669"/>
    <property type="project" value="UniProtKB-SubCell"/>
</dbReference>
<keyword evidence="7 9" id="KW-0808">Transferase</keyword>
<dbReference type="EC" id="2.1.1.67" evidence="4 9"/>
<evidence type="ECO:0000256" key="9">
    <source>
        <dbReference type="HAMAP-Rule" id="MF_00812"/>
    </source>
</evidence>
<sequence length="218" mass="25127">MKNDYWLDRWKHGEIGFHQDEINPYLCQYWQELHLAPGSEVFVPLCGKSRDMLWLREQKHSVLGVELSAIAVQAFFEENRLSPHHMISGKFDRYDANFISIVCGNFFDLSKNDLAKVSAVYDRASLVALPPEIRKRYASHLLSILPPTTKILLITFNYPQAEMSGPPFAVSPDEVKALYQEHAEVRLLTQLNVLAQNQRYQERGLSQLHESIFLLTLP</sequence>
<dbReference type="InterPro" id="IPR008854">
    <property type="entry name" value="TPMT"/>
</dbReference>
<dbReference type="PANTHER" id="PTHR10259:SF11">
    <property type="entry name" value="THIOPURINE S-METHYLTRANSFERASE"/>
    <property type="match status" value="1"/>
</dbReference>